<gene>
    <name evidence="2" type="ORF">FCI23_34425</name>
</gene>
<dbReference type="Proteomes" id="UP000305778">
    <property type="component" value="Unassembled WGS sequence"/>
</dbReference>
<sequence>MKPGEPVTPAPRPGGGPALRRRFGGQSPLACVEVGEALLIYPAGRLDPQAQALAGGVARDPEHTVVVLDLPLDAPAEWWTSVVRLLKRQNEGLRLIFGRQHGNTSPAIAQMLADRLRRPLLAPDGPVTPTAGGVLFVPTDRGAGWLTFRPGVPPRRESRRFPKPRWEPDEENGPWYTSEVSVAEALPAGVWARPMGDDPHDHRQRLVGGLLFRAELLTIVLGCPGAPALPLKEVARLWDALQPAARNAVRFVQYGPVAVPEASGGLGQELADLLRVPVRLCTGLPTGRAGDHSADMYTICEDGSPGWRPFAREFGHVPRPEGGGAAPAAAAPPEIVSHRRPLPGIPETMRGVYQYIYQYAPGAVLEVVRSGLWMRPPEDHGDIGAVRSAPMDPAVPVIWYDAGSRETEQRMRRLAEEARQHLDPLTREVCRVLPAVSGASAAGALSPRALPPAARPARPETPAAAEVRAPARRPGPGPATPDAPAAALRSPVHVAAHSGLGGQVSRHAATALTAVPAQVAEPLPDPHRAIWQAAQAGRHTEAAAMVAAMEEHALRTAGPDSPETRHWLEIRADLARRADDYVRATELCIAVAHALLRHHGPDTPEAGTAVDNAHHCWERVTDPVEFRRIAPDLIALRQAVPGPDDRFLRAARRRLEQLDTRTASSSPVARRA</sequence>
<proteinExistence type="predicted"/>
<feature type="compositionally biased region" description="Low complexity" evidence="1">
    <location>
        <begin position="455"/>
        <end position="472"/>
    </location>
</feature>
<protein>
    <submittedName>
        <fullName evidence="2">Uncharacterized protein</fullName>
    </submittedName>
</protein>
<organism evidence="2 3">
    <name type="scientific">Actinacidiphila oryziradicis</name>
    <dbReference type="NCBI Taxonomy" id="2571141"/>
    <lineage>
        <taxon>Bacteria</taxon>
        <taxon>Bacillati</taxon>
        <taxon>Actinomycetota</taxon>
        <taxon>Actinomycetes</taxon>
        <taxon>Kitasatosporales</taxon>
        <taxon>Streptomycetaceae</taxon>
        <taxon>Actinacidiphila</taxon>
    </lineage>
</organism>
<name>A0A4U0S8K0_9ACTN</name>
<comment type="caution">
    <text evidence="2">The sequence shown here is derived from an EMBL/GenBank/DDBJ whole genome shotgun (WGS) entry which is preliminary data.</text>
</comment>
<feature type="region of interest" description="Disordered" evidence="1">
    <location>
        <begin position="441"/>
        <end position="485"/>
    </location>
</feature>
<evidence type="ECO:0000313" key="2">
    <source>
        <dbReference type="EMBL" id="TKA04758.1"/>
    </source>
</evidence>
<dbReference type="EMBL" id="SUMC01000047">
    <property type="protein sequence ID" value="TKA04758.1"/>
    <property type="molecule type" value="Genomic_DNA"/>
</dbReference>
<keyword evidence="3" id="KW-1185">Reference proteome</keyword>
<reference evidence="2 3" key="1">
    <citation type="submission" date="2019-04" db="EMBL/GenBank/DDBJ databases">
        <title>Streptomyces oryziradicis sp. nov., a novel actinomycete isolated from rhizosphere soil of rice (Oryza sativa L.).</title>
        <authorList>
            <person name="Li C."/>
        </authorList>
    </citation>
    <scope>NUCLEOTIDE SEQUENCE [LARGE SCALE GENOMIC DNA]</scope>
    <source>
        <strain evidence="2 3">NEAU-C40</strain>
    </source>
</reference>
<accession>A0A4U0S8K0</accession>
<dbReference type="RefSeq" id="WP_136728105.1">
    <property type="nucleotide sequence ID" value="NZ_SUMC01000047.1"/>
</dbReference>
<dbReference type="OrthoDB" id="3320501at2"/>
<evidence type="ECO:0000256" key="1">
    <source>
        <dbReference type="SAM" id="MobiDB-lite"/>
    </source>
</evidence>
<evidence type="ECO:0000313" key="3">
    <source>
        <dbReference type="Proteomes" id="UP000305778"/>
    </source>
</evidence>
<dbReference type="AlphaFoldDB" id="A0A4U0S8K0"/>